<dbReference type="AlphaFoldDB" id="A0A6S7ASU8"/>
<dbReference type="EMBL" id="CADIJQ010000010">
    <property type="protein sequence ID" value="CAB3734482.1"/>
    <property type="molecule type" value="Genomic_DNA"/>
</dbReference>
<organism evidence="2 3">
    <name type="scientific">Achromobacter kerstersii</name>
    <dbReference type="NCBI Taxonomy" id="1353890"/>
    <lineage>
        <taxon>Bacteria</taxon>
        <taxon>Pseudomonadati</taxon>
        <taxon>Pseudomonadota</taxon>
        <taxon>Betaproteobacteria</taxon>
        <taxon>Burkholderiales</taxon>
        <taxon>Alcaligenaceae</taxon>
        <taxon>Achromobacter</taxon>
    </lineage>
</organism>
<gene>
    <name evidence="2" type="ORF">LMG3441_04986</name>
</gene>
<dbReference type="PIRSF" id="PIRSF032131">
    <property type="entry name" value="UCP032131"/>
    <property type="match status" value="1"/>
</dbReference>
<dbReference type="InterPro" id="IPR009562">
    <property type="entry name" value="DUF1178"/>
</dbReference>
<dbReference type="Proteomes" id="UP000494269">
    <property type="component" value="Unassembled WGS sequence"/>
</dbReference>
<accession>A0A6S7ASU8</accession>
<sequence length="153" mass="16692">MALKVFDLQCEHSHIFEGWFGSHEDYDAQTARGLVTCPVCGSATITKRLSAPRLNVSHLHAPAAQAPAVSAGASDAEKMAAVQALVMKQVRALLRNTENVGPRFAEEARRIHDGDADERPIRGTATQEERQSLAEDGIDVMAVPDFLDDERLQ</sequence>
<evidence type="ECO:0000313" key="3">
    <source>
        <dbReference type="Proteomes" id="UP000494269"/>
    </source>
</evidence>
<evidence type="ECO:0000313" key="2">
    <source>
        <dbReference type="EMBL" id="CAB3734482.1"/>
    </source>
</evidence>
<feature type="compositionally biased region" description="Basic and acidic residues" evidence="1">
    <location>
        <begin position="105"/>
        <end position="133"/>
    </location>
</feature>
<feature type="region of interest" description="Disordered" evidence="1">
    <location>
        <begin position="105"/>
        <end position="153"/>
    </location>
</feature>
<protein>
    <submittedName>
        <fullName evidence="2">Uncharacterized protein</fullName>
    </submittedName>
</protein>
<keyword evidence="3" id="KW-1185">Reference proteome</keyword>
<reference evidence="2 3" key="1">
    <citation type="submission" date="2020-04" db="EMBL/GenBank/DDBJ databases">
        <authorList>
            <person name="De Canck E."/>
        </authorList>
    </citation>
    <scope>NUCLEOTIDE SEQUENCE [LARGE SCALE GENOMIC DNA]</scope>
    <source>
        <strain evidence="2 3">LMG 3441</strain>
    </source>
</reference>
<dbReference type="Pfam" id="PF06676">
    <property type="entry name" value="DUF1178"/>
    <property type="match status" value="1"/>
</dbReference>
<name>A0A6S7ASU8_9BURK</name>
<proteinExistence type="predicted"/>
<dbReference type="RefSeq" id="WP_054426488.1">
    <property type="nucleotide sequence ID" value="NZ_CADIJQ010000010.1"/>
</dbReference>
<evidence type="ECO:0000256" key="1">
    <source>
        <dbReference type="SAM" id="MobiDB-lite"/>
    </source>
</evidence>